<dbReference type="AlphaFoldDB" id="A0A409Y1A0"/>
<comment type="caution">
    <text evidence="6">The sequence shown here is derived from an EMBL/GenBank/DDBJ whole genome shotgun (WGS) entry which is preliminary data.</text>
</comment>
<dbReference type="GO" id="GO:0008270">
    <property type="term" value="F:zinc ion binding"/>
    <property type="evidence" value="ECO:0007669"/>
    <property type="project" value="UniProtKB-KW"/>
</dbReference>
<evidence type="ECO:0000313" key="7">
    <source>
        <dbReference type="Proteomes" id="UP000284706"/>
    </source>
</evidence>
<dbReference type="EMBL" id="NHYE01001326">
    <property type="protein sequence ID" value="PPQ96785.1"/>
    <property type="molecule type" value="Genomic_DNA"/>
</dbReference>
<evidence type="ECO:0000256" key="4">
    <source>
        <dbReference type="PROSITE-ProRule" id="PRU00134"/>
    </source>
</evidence>
<dbReference type="PROSITE" id="PS50865">
    <property type="entry name" value="ZF_MYND_2"/>
    <property type="match status" value="1"/>
</dbReference>
<dbReference type="InParanoid" id="A0A409Y1A0"/>
<evidence type="ECO:0000256" key="1">
    <source>
        <dbReference type="ARBA" id="ARBA00022723"/>
    </source>
</evidence>
<feature type="domain" description="MYND-type" evidence="5">
    <location>
        <begin position="414"/>
        <end position="459"/>
    </location>
</feature>
<gene>
    <name evidence="6" type="ORF">CVT26_006196</name>
</gene>
<dbReference type="Pfam" id="PF01753">
    <property type="entry name" value="zf-MYND"/>
    <property type="match status" value="1"/>
</dbReference>
<dbReference type="SUPFAM" id="SSF144232">
    <property type="entry name" value="HIT/MYND zinc finger-like"/>
    <property type="match status" value="1"/>
</dbReference>
<evidence type="ECO:0000256" key="2">
    <source>
        <dbReference type="ARBA" id="ARBA00022771"/>
    </source>
</evidence>
<keyword evidence="3" id="KW-0862">Zinc</keyword>
<evidence type="ECO:0000256" key="3">
    <source>
        <dbReference type="ARBA" id="ARBA00022833"/>
    </source>
</evidence>
<organism evidence="6 7">
    <name type="scientific">Gymnopilus dilepis</name>
    <dbReference type="NCBI Taxonomy" id="231916"/>
    <lineage>
        <taxon>Eukaryota</taxon>
        <taxon>Fungi</taxon>
        <taxon>Dikarya</taxon>
        <taxon>Basidiomycota</taxon>
        <taxon>Agaricomycotina</taxon>
        <taxon>Agaricomycetes</taxon>
        <taxon>Agaricomycetidae</taxon>
        <taxon>Agaricales</taxon>
        <taxon>Agaricineae</taxon>
        <taxon>Hymenogastraceae</taxon>
        <taxon>Gymnopilus</taxon>
    </lineage>
</organism>
<evidence type="ECO:0000313" key="6">
    <source>
        <dbReference type="EMBL" id="PPQ96785.1"/>
    </source>
</evidence>
<dbReference type="STRING" id="231916.A0A409Y1A0"/>
<keyword evidence="7" id="KW-1185">Reference proteome</keyword>
<evidence type="ECO:0000259" key="5">
    <source>
        <dbReference type="PROSITE" id="PS50865"/>
    </source>
</evidence>
<sequence length="536" mass="59541">MSAIDELVKTFNSLPAARATNHPRHGRLELDWHFDVRYMHIEPPCHIVFIVNHRSRCMNFQPIPESFQSNGYTNGFVFFPESPEEAAPEVAYALLRSFVKGFTHTVVGAPRFSAPRTLTTEYESLAKAVSAEFKRLGVRSSALCNIGLSSSSVKENAQTTFSGLFKGIASSQLDDKAALDKIFLPTALDFDHLVGRPHFDSSVEGKSENDLISDCGDLLIPCIPCQIDGDFETSVFRGMSIIVNLNIEESPDIIKRDADAGDPEAALLLGIRPLVGWGFTKDRRLGREYIVKALQSDGAPDEIKCVAHGLLVTWHLPETYGTLIRSRYLFEACHHANMAASIARRILPPGADAPQVILKLMAYITPHWDKVSELNAFYHDAWMASEDKNDQVYSKVKKVQRKRLKNPNRYRCANVGCGIEANFGKLLSRCAGKCDPDKKPSYCSKDCQKADWKNHKPFCEPGAPCSVLDPQLEAFNLADGPASLQIPVKRENGGTYYVSLPGLHAEELKEYKEYVLQHPELCTPVAVLSRNRATSG</sequence>
<keyword evidence="1" id="KW-0479">Metal-binding</keyword>
<name>A0A409Y1A0_9AGAR</name>
<dbReference type="Gene3D" id="6.10.140.2220">
    <property type="match status" value="1"/>
</dbReference>
<keyword evidence="2 4" id="KW-0863">Zinc-finger</keyword>
<protein>
    <recommendedName>
        <fullName evidence="5">MYND-type domain-containing protein</fullName>
    </recommendedName>
</protein>
<dbReference type="InterPro" id="IPR002893">
    <property type="entry name" value="Znf_MYND"/>
</dbReference>
<reference evidence="6 7" key="1">
    <citation type="journal article" date="2018" name="Evol. Lett.">
        <title>Horizontal gene cluster transfer increased hallucinogenic mushroom diversity.</title>
        <authorList>
            <person name="Reynolds H.T."/>
            <person name="Vijayakumar V."/>
            <person name="Gluck-Thaler E."/>
            <person name="Korotkin H.B."/>
            <person name="Matheny P.B."/>
            <person name="Slot J.C."/>
        </authorList>
    </citation>
    <scope>NUCLEOTIDE SEQUENCE [LARGE SCALE GENOMIC DNA]</scope>
    <source>
        <strain evidence="6 7">SRW20</strain>
    </source>
</reference>
<dbReference type="Proteomes" id="UP000284706">
    <property type="component" value="Unassembled WGS sequence"/>
</dbReference>
<accession>A0A409Y1A0</accession>
<proteinExistence type="predicted"/>
<dbReference type="OrthoDB" id="432970at2759"/>